<proteinExistence type="predicted"/>
<reference evidence="1 2" key="1">
    <citation type="submission" date="2019-02" db="EMBL/GenBank/DDBJ databases">
        <title>Halonotius sp. a new haloqrchaeon isolated from saline water.</title>
        <authorList>
            <person name="Duran-Viseras A."/>
            <person name="Sanchez-Porro C."/>
            <person name="Ventosa A."/>
        </authorList>
    </citation>
    <scope>NUCLEOTIDE SEQUENCE [LARGE SCALE GENOMIC DNA]</scope>
    <source>
        <strain evidence="1 2">F9-27</strain>
    </source>
</reference>
<accession>A0A544QR24</accession>
<gene>
    <name evidence="1" type="ORF">EWF95_02785</name>
</gene>
<comment type="caution">
    <text evidence="1">The sequence shown here is derived from an EMBL/GenBank/DDBJ whole genome shotgun (WGS) entry which is preliminary data.</text>
</comment>
<dbReference type="AlphaFoldDB" id="A0A544QR24"/>
<sequence length="144" mass="16552">MVGSNYPDGMTSRDFVRAGIDQPHHHEHEWREDQHDQPIFEDGAAIFFETCGYAEGRYGEGWECDESRTIRCELDRIEKTRDGGASITFLPSHEQRNPMLFEDALVGLETNKSHVQLLDIDPPNDYGDGFVRVQSGDYILWFSQ</sequence>
<name>A0A544QR24_9EURY</name>
<evidence type="ECO:0000313" key="1">
    <source>
        <dbReference type="EMBL" id="TQQ81881.1"/>
    </source>
</evidence>
<dbReference type="Proteomes" id="UP000315385">
    <property type="component" value="Unassembled WGS sequence"/>
</dbReference>
<dbReference type="OrthoDB" id="346419at2157"/>
<keyword evidence="2" id="KW-1185">Reference proteome</keyword>
<protein>
    <submittedName>
        <fullName evidence="1">Uncharacterized protein</fullName>
    </submittedName>
</protein>
<evidence type="ECO:0000313" key="2">
    <source>
        <dbReference type="Proteomes" id="UP000315385"/>
    </source>
</evidence>
<organism evidence="1 2">
    <name type="scientific">Halonotius roseus</name>
    <dbReference type="NCBI Taxonomy" id="2511997"/>
    <lineage>
        <taxon>Archaea</taxon>
        <taxon>Methanobacteriati</taxon>
        <taxon>Methanobacteriota</taxon>
        <taxon>Stenosarchaea group</taxon>
        <taxon>Halobacteria</taxon>
        <taxon>Halobacteriales</taxon>
        <taxon>Haloferacaceae</taxon>
        <taxon>Halonotius</taxon>
    </lineage>
</organism>
<dbReference type="EMBL" id="SESI01000001">
    <property type="protein sequence ID" value="TQQ81881.1"/>
    <property type="molecule type" value="Genomic_DNA"/>
</dbReference>